<keyword evidence="8" id="KW-0408">Iron</keyword>
<dbReference type="Gene3D" id="3.55.50.30">
    <property type="match status" value="1"/>
</dbReference>
<keyword evidence="9 15" id="KW-0798">TonB box</keyword>
<dbReference type="SUPFAM" id="SSF56935">
    <property type="entry name" value="Porins"/>
    <property type="match status" value="1"/>
</dbReference>
<dbReference type="Pfam" id="PF07660">
    <property type="entry name" value="STN"/>
    <property type="match status" value="1"/>
</dbReference>
<dbReference type="InterPro" id="IPR011662">
    <property type="entry name" value="Secretin/TonB_short_N"/>
</dbReference>
<dbReference type="Proteomes" id="UP001144805">
    <property type="component" value="Unassembled WGS sequence"/>
</dbReference>
<keyword evidence="3 13" id="KW-0813">Transport</keyword>
<dbReference type="GO" id="GO:0015344">
    <property type="term" value="F:siderophore uptake transmembrane transporter activity"/>
    <property type="evidence" value="ECO:0007669"/>
    <property type="project" value="TreeGrafter"/>
</dbReference>
<evidence type="ECO:0000256" key="15">
    <source>
        <dbReference type="RuleBase" id="RU003357"/>
    </source>
</evidence>
<proteinExistence type="inferred from homology"/>
<feature type="short sequence motif" description="TonB C-terminal box" evidence="14">
    <location>
        <begin position="897"/>
        <end position="914"/>
    </location>
</feature>
<comment type="caution">
    <text evidence="18">The sequence shown here is derived from an EMBL/GenBank/DDBJ whole genome shotgun (WGS) entry which is preliminary data.</text>
</comment>
<dbReference type="GO" id="GO:0044718">
    <property type="term" value="P:siderophore transmembrane transport"/>
    <property type="evidence" value="ECO:0007669"/>
    <property type="project" value="TreeGrafter"/>
</dbReference>
<evidence type="ECO:0000256" key="1">
    <source>
        <dbReference type="ARBA" id="ARBA00004571"/>
    </source>
</evidence>
<dbReference type="Gene3D" id="2.40.170.20">
    <property type="entry name" value="TonB-dependent receptor, beta-barrel domain"/>
    <property type="match status" value="1"/>
</dbReference>
<dbReference type="Gene3D" id="2.170.130.10">
    <property type="entry name" value="TonB-dependent receptor, plug domain"/>
    <property type="match status" value="1"/>
</dbReference>
<keyword evidence="5" id="KW-0410">Iron transport</keyword>
<dbReference type="InterPro" id="IPR010917">
    <property type="entry name" value="TonB_rcpt_CS"/>
</dbReference>
<dbReference type="GO" id="GO:0009279">
    <property type="term" value="C:cell outer membrane"/>
    <property type="evidence" value="ECO:0007669"/>
    <property type="project" value="UniProtKB-SubCell"/>
</dbReference>
<evidence type="ECO:0000256" key="4">
    <source>
        <dbReference type="ARBA" id="ARBA00022452"/>
    </source>
</evidence>
<evidence type="ECO:0000256" key="10">
    <source>
        <dbReference type="ARBA" id="ARBA00023136"/>
    </source>
</evidence>
<sequence>MMRNSGNTARGRTARRALVATLMLTTTIGAGTAMAPAAQAQAAQAVDFRIPAGPLSQALAAFGRQSGLQVTYLAASAAGKTSPGLTGRATRDEALARLLSGSGLVYSFPNAGTVAIGAAGSPGVQGSTEGTTVLDIIDVTGGKSYGGLGSLASPDAKYEVAQSVEFLSERQIERFRGSSVGDFLKGMPGVLTGDNRNSGAIDVNVRGMQGFGRVPVVVDGTQQQNTVYRGYSGVASRNYVDPDFIGGVVVEKGPSAGVYGVGATGGVVRMETINADDIIVGDKAWGVRVKGSLMTNTASPPPVGTPGGYATTGFGRYRTGCDWNCVIQTVPTEPITGSAYGMDRPATLLPTSGAGSVSFAARNDMVEFVAGYSRRKNGNYFAGTNGRTPEVTITETTEITPAAPPRIPVDRVTEYTTISLNALNRYRGGEEVLNTSQDNTSYLAKAKLELDGGHVFDASFMRYESNFGEMMPSVILRFDGATQAELSDVAVNTYRAGYKYDPENPWIDFKANVWMTDTETHIRTPYAFSFSNGTTLDVPQGYWDVAKRYGTDAVNTSTFETAAGKVEVAAGGSYIYETIAPPSGVVNIDSNDRLASRDGWRQEASGFVASTWNPTQWLKFDSSLRYTWTESYDNGSNYGSTLHNHEVNDGFAPIIAATIEPIQGIEFYARYAEAIRAPSLFESTTGFSFNVDPLTAVKPEHAKNTEFGFNVLRDDVLTAGDKLRLKISHFDNKVDDYLTRTNYPAVTVRNIPGARFVGWEGNIGYDVGWAFAELSGTYYDQIEFCAYETGGQLACRPAGVQNGYAQLHVPPKKSGTVTAGVRFLDGDLEVGGRLTYMGDRGTTTTNADTGGYTTVINWDKYTLVDLFASYKVNQHVTVDAAVDNLTDAYYMDALTLGLMPSPGRTIRASLTAKF</sequence>
<keyword evidence="19" id="KW-1185">Reference proteome</keyword>
<evidence type="ECO:0000256" key="11">
    <source>
        <dbReference type="ARBA" id="ARBA00023170"/>
    </source>
</evidence>
<evidence type="ECO:0000256" key="9">
    <source>
        <dbReference type="ARBA" id="ARBA00023077"/>
    </source>
</evidence>
<dbReference type="PROSITE" id="PS52016">
    <property type="entry name" value="TONB_DEPENDENT_REC_3"/>
    <property type="match status" value="1"/>
</dbReference>
<evidence type="ECO:0000256" key="8">
    <source>
        <dbReference type="ARBA" id="ARBA00023004"/>
    </source>
</evidence>
<dbReference type="InterPro" id="IPR039426">
    <property type="entry name" value="TonB-dep_rcpt-like"/>
</dbReference>
<keyword evidence="11 18" id="KW-0675">Receptor</keyword>
<dbReference type="InterPro" id="IPR006311">
    <property type="entry name" value="TAT_signal"/>
</dbReference>
<keyword evidence="7 16" id="KW-0732">Signal</keyword>
<comment type="subcellular location">
    <subcellularLocation>
        <location evidence="1 13">Cell outer membrane</location>
        <topology evidence="1 13">Multi-pass membrane protein</topology>
    </subcellularLocation>
</comment>
<keyword evidence="10 13" id="KW-0472">Membrane</keyword>
<comment type="similarity">
    <text evidence="2 13 15">Belongs to the TonB-dependent receptor family.</text>
</comment>
<evidence type="ECO:0000256" key="14">
    <source>
        <dbReference type="PROSITE-ProRule" id="PRU10144"/>
    </source>
</evidence>
<dbReference type="InterPro" id="IPR000531">
    <property type="entry name" value="Beta-barrel_TonB"/>
</dbReference>
<dbReference type="RefSeq" id="WP_266339204.1">
    <property type="nucleotide sequence ID" value="NZ_JAPKNK010000005.1"/>
</dbReference>
<dbReference type="AlphaFoldDB" id="A0A9X3E2N4"/>
<protein>
    <submittedName>
        <fullName evidence="18">TonB-dependent receptor</fullName>
    </submittedName>
</protein>
<dbReference type="PROSITE" id="PS01156">
    <property type="entry name" value="TONB_DEPENDENT_REC_2"/>
    <property type="match status" value="1"/>
</dbReference>
<dbReference type="Pfam" id="PF00593">
    <property type="entry name" value="TonB_dep_Rec_b-barrel"/>
    <property type="match status" value="1"/>
</dbReference>
<keyword evidence="12 13" id="KW-0998">Cell outer membrane</keyword>
<keyword evidence="6 13" id="KW-0812">Transmembrane</keyword>
<dbReference type="InterPro" id="IPR012910">
    <property type="entry name" value="Plug_dom"/>
</dbReference>
<feature type="domain" description="Secretin/TonB short N-terminal" evidence="17">
    <location>
        <begin position="68"/>
        <end position="119"/>
    </location>
</feature>
<dbReference type="InterPro" id="IPR037066">
    <property type="entry name" value="Plug_dom_sf"/>
</dbReference>
<organism evidence="18 19">
    <name type="scientific">Kaistia nematophila</name>
    <dbReference type="NCBI Taxonomy" id="2994654"/>
    <lineage>
        <taxon>Bacteria</taxon>
        <taxon>Pseudomonadati</taxon>
        <taxon>Pseudomonadota</taxon>
        <taxon>Alphaproteobacteria</taxon>
        <taxon>Hyphomicrobiales</taxon>
        <taxon>Kaistiaceae</taxon>
        <taxon>Kaistia</taxon>
    </lineage>
</organism>
<evidence type="ECO:0000256" key="12">
    <source>
        <dbReference type="ARBA" id="ARBA00023237"/>
    </source>
</evidence>
<keyword evidence="4 13" id="KW-1134">Transmembrane beta strand</keyword>
<evidence type="ECO:0000256" key="2">
    <source>
        <dbReference type="ARBA" id="ARBA00009810"/>
    </source>
</evidence>
<evidence type="ECO:0000256" key="7">
    <source>
        <dbReference type="ARBA" id="ARBA00022729"/>
    </source>
</evidence>
<evidence type="ECO:0000256" key="13">
    <source>
        <dbReference type="PROSITE-ProRule" id="PRU01360"/>
    </source>
</evidence>
<evidence type="ECO:0000313" key="19">
    <source>
        <dbReference type="Proteomes" id="UP001144805"/>
    </source>
</evidence>
<evidence type="ECO:0000256" key="16">
    <source>
        <dbReference type="SAM" id="SignalP"/>
    </source>
</evidence>
<feature type="chain" id="PRO_5040983735" evidence="16">
    <location>
        <begin position="36"/>
        <end position="914"/>
    </location>
</feature>
<evidence type="ECO:0000313" key="18">
    <source>
        <dbReference type="EMBL" id="MCX5570237.1"/>
    </source>
</evidence>
<dbReference type="EMBL" id="JAPKNK010000005">
    <property type="protein sequence ID" value="MCX5570237.1"/>
    <property type="molecule type" value="Genomic_DNA"/>
</dbReference>
<dbReference type="Pfam" id="PF07715">
    <property type="entry name" value="Plug"/>
    <property type="match status" value="1"/>
</dbReference>
<name>A0A9X3E2N4_9HYPH</name>
<dbReference type="PANTHER" id="PTHR30069:SF41">
    <property type="entry name" value="HEME_HEMOPEXIN UTILIZATION PROTEIN C"/>
    <property type="match status" value="1"/>
</dbReference>
<feature type="signal peptide" evidence="16">
    <location>
        <begin position="1"/>
        <end position="35"/>
    </location>
</feature>
<keyword evidence="5" id="KW-0406">Ion transport</keyword>
<evidence type="ECO:0000259" key="17">
    <source>
        <dbReference type="SMART" id="SM00965"/>
    </source>
</evidence>
<dbReference type="InterPro" id="IPR036942">
    <property type="entry name" value="Beta-barrel_TonB_sf"/>
</dbReference>
<dbReference type="PANTHER" id="PTHR30069">
    <property type="entry name" value="TONB-DEPENDENT OUTER MEMBRANE RECEPTOR"/>
    <property type="match status" value="1"/>
</dbReference>
<accession>A0A9X3E2N4</accession>
<evidence type="ECO:0000256" key="5">
    <source>
        <dbReference type="ARBA" id="ARBA00022496"/>
    </source>
</evidence>
<evidence type="ECO:0000256" key="3">
    <source>
        <dbReference type="ARBA" id="ARBA00022448"/>
    </source>
</evidence>
<dbReference type="SMART" id="SM00965">
    <property type="entry name" value="STN"/>
    <property type="match status" value="1"/>
</dbReference>
<dbReference type="PROSITE" id="PS51318">
    <property type="entry name" value="TAT"/>
    <property type="match status" value="1"/>
</dbReference>
<evidence type="ECO:0000256" key="6">
    <source>
        <dbReference type="ARBA" id="ARBA00022692"/>
    </source>
</evidence>
<reference evidence="18" key="1">
    <citation type="submission" date="2022-11" db="EMBL/GenBank/DDBJ databases">
        <title>Biodiversity and phylogenetic relationships of bacteria.</title>
        <authorList>
            <person name="Machado R.A.R."/>
            <person name="Bhat A."/>
            <person name="Loulou A."/>
            <person name="Kallel S."/>
        </authorList>
    </citation>
    <scope>NUCLEOTIDE SEQUENCE</scope>
    <source>
        <strain evidence="18">K-TC2</strain>
    </source>
</reference>
<gene>
    <name evidence="18" type="ORF">OSH07_13610</name>
</gene>